<evidence type="ECO:0000256" key="1">
    <source>
        <dbReference type="ARBA" id="ARBA00011073"/>
    </source>
</evidence>
<dbReference type="RefSeq" id="WP_326757496.1">
    <property type="nucleotide sequence ID" value="NZ_CP109135.1"/>
</dbReference>
<dbReference type="EMBL" id="CP109135">
    <property type="protein sequence ID" value="WSD11950.1"/>
    <property type="molecule type" value="Genomic_DNA"/>
</dbReference>
<dbReference type="SUPFAM" id="SSF52743">
    <property type="entry name" value="Subtilisin-like"/>
    <property type="match status" value="1"/>
</dbReference>
<evidence type="ECO:0000256" key="6">
    <source>
        <dbReference type="RuleBase" id="RU003355"/>
    </source>
</evidence>
<keyword evidence="9" id="KW-1185">Reference proteome</keyword>
<organism evidence="8 9">
    <name type="scientific">Streptomyces phaeochromogenes</name>
    <dbReference type="NCBI Taxonomy" id="1923"/>
    <lineage>
        <taxon>Bacteria</taxon>
        <taxon>Bacillati</taxon>
        <taxon>Actinomycetota</taxon>
        <taxon>Actinomycetes</taxon>
        <taxon>Kitasatosporales</taxon>
        <taxon>Streptomycetaceae</taxon>
        <taxon>Streptomyces</taxon>
        <taxon>Streptomyces phaeochromogenes group</taxon>
    </lineage>
</organism>
<evidence type="ECO:0000259" key="7">
    <source>
        <dbReference type="Pfam" id="PF00082"/>
    </source>
</evidence>
<dbReference type="PANTHER" id="PTHR43806:SF11">
    <property type="entry name" value="CEREVISIN-RELATED"/>
    <property type="match status" value="1"/>
</dbReference>
<sequence length="1119" mass="114689">MRLWIRSGAVAVAAALALGMAPGIRPGLSAAAETAPAGGTAHSGGRTVTLITGDTVTTDGAGRVTGVRAGEGREDIAISVHRYQNRSYVIPGDAVRPLAEGTVDRRLFDVTELLASDNGDTRRNSTPLIVTYRTAGEASAKRELAAADADVERNLPVINGQAVEVSGSDASQVWNALTDAGTGARAGATRIASGIEKVWLDAARTASLDQSVPQIGAPTAWASGYDGKGVTIAVLDTGVDQTHPDLADQEIAEKNFGSSPDNVDRVGHGTHVASTAAGSGAKSGGRYKGVAPGAKILDAKVLNDSGSGSESDIIAGMQWAVDQNANVVNLSLGGTDTAGTDPLEEAVNTLSAKTGTLFVIAAGNEGPGAGTVGSPGSAAAALTVGAVDKQDRIATFSSVGPTQDGSLKPDLTAPGRFIVAAKAAQGTIGAPAGDGYVSLNGTSMATPHVAGAAAILAQRHPDWTGQQLKQALVSSTKPTAGLTAQQQGTGRVDVAKAVGQTVSSEASSVGFGAQQWPHTDDTPLTKKITYRNTGTSAVTLRLAVQATDADGKPAPRGLFTVSPKRVTVPAGGTASVDVTADTRTVPAGGDYSGALVATGGGQIVRTALAADAEVESYDLTLNVLDGNGDPAFFPFIILYGLDSPALLWNQPGTDGIARFRAPKGAYNVFALVTTWSGAGAGTAELVQPRLSLTADTRTVLDAREAKPVSLTPPDPDATSNGAYASYVMRAAGSGLAVGILTGSDFSRLRIARSGASASPADGFEAQVGATFSKGTDTAYDLLYTKSGSFFDGFSHTTSTSELARADISAGAPAAGKTGSVGAAWYSPFDEGYSVAATDFALPGRQRHYVTVPKNYTWGFDFLQKGADDSHETYQSSAGRTYRAGRSYSETFNTGVFGPSLAEGPGGGGVSRTGDDMKICLPQFTDGSGHVGDSVTGTAKVTLTSGGVPYLYRTSSALERKYLRCRPVTTLPSARQSYRLTSEFSRPAEVSRVSTRVSASWTFVSGRVSGTREAVLPLSSVRFAPELTSASTAKAGTRLTVPLVVEGAAATRGVKALTVEVSYDAGATWRKTDVRSSGSTRQVTLTHPADAGSVSFRARLTDTGGNTHTVTITDAYRLTR</sequence>
<dbReference type="InterPro" id="IPR023827">
    <property type="entry name" value="Peptidase_S8_Asp-AS"/>
</dbReference>
<dbReference type="InterPro" id="IPR013783">
    <property type="entry name" value="Ig-like_fold"/>
</dbReference>
<feature type="active site" description="Charge relay system" evidence="5">
    <location>
        <position position="268"/>
    </location>
</feature>
<dbReference type="InterPro" id="IPR022398">
    <property type="entry name" value="Peptidase_S8_His-AS"/>
</dbReference>
<gene>
    <name evidence="8" type="ORF">OHB35_01280</name>
</gene>
<keyword evidence="2 5" id="KW-0645">Protease</keyword>
<feature type="active site" description="Charge relay system" evidence="5">
    <location>
        <position position="236"/>
    </location>
</feature>
<name>A0ABZ1H3I1_STRPH</name>
<dbReference type="InterPro" id="IPR050131">
    <property type="entry name" value="Peptidase_S8_subtilisin-like"/>
</dbReference>
<evidence type="ECO:0000256" key="2">
    <source>
        <dbReference type="ARBA" id="ARBA00022670"/>
    </source>
</evidence>
<dbReference type="InterPro" id="IPR000209">
    <property type="entry name" value="Peptidase_S8/S53_dom"/>
</dbReference>
<dbReference type="PANTHER" id="PTHR43806">
    <property type="entry name" value="PEPTIDASE S8"/>
    <property type="match status" value="1"/>
</dbReference>
<evidence type="ECO:0000313" key="9">
    <source>
        <dbReference type="Proteomes" id="UP001340816"/>
    </source>
</evidence>
<dbReference type="Gene3D" id="3.40.50.200">
    <property type="entry name" value="Peptidase S8/S53 domain"/>
    <property type="match status" value="1"/>
</dbReference>
<dbReference type="InterPro" id="IPR017297">
    <property type="entry name" value="Peptidase_S8A_DPH-A"/>
</dbReference>
<dbReference type="Proteomes" id="UP001340816">
    <property type="component" value="Chromosome"/>
</dbReference>
<dbReference type="Gene3D" id="2.60.40.10">
    <property type="entry name" value="Immunoglobulins"/>
    <property type="match status" value="1"/>
</dbReference>
<evidence type="ECO:0000256" key="5">
    <source>
        <dbReference type="PROSITE-ProRule" id="PRU01240"/>
    </source>
</evidence>
<dbReference type="PROSITE" id="PS00136">
    <property type="entry name" value="SUBTILASE_ASP"/>
    <property type="match status" value="1"/>
</dbReference>
<keyword evidence="3 5" id="KW-0378">Hydrolase</keyword>
<dbReference type="PROSITE" id="PS51892">
    <property type="entry name" value="SUBTILASE"/>
    <property type="match status" value="1"/>
</dbReference>
<dbReference type="PROSITE" id="PS00138">
    <property type="entry name" value="SUBTILASE_SER"/>
    <property type="match status" value="1"/>
</dbReference>
<dbReference type="CDD" id="cd07487">
    <property type="entry name" value="Peptidases_S8_1"/>
    <property type="match status" value="1"/>
</dbReference>
<evidence type="ECO:0000256" key="3">
    <source>
        <dbReference type="ARBA" id="ARBA00022801"/>
    </source>
</evidence>
<dbReference type="PIRSF" id="PIRSF037854">
    <property type="entry name" value="Dihydropyridine_esterase"/>
    <property type="match status" value="1"/>
</dbReference>
<accession>A0ABZ1H3I1</accession>
<reference evidence="8 9" key="1">
    <citation type="submission" date="2022-10" db="EMBL/GenBank/DDBJ databases">
        <title>The complete genomes of actinobacterial strains from the NBC collection.</title>
        <authorList>
            <person name="Joergensen T.S."/>
            <person name="Alvarez Arevalo M."/>
            <person name="Sterndorff E.B."/>
            <person name="Faurdal D."/>
            <person name="Vuksanovic O."/>
            <person name="Mourched A.-S."/>
            <person name="Charusanti P."/>
            <person name="Shaw S."/>
            <person name="Blin K."/>
            <person name="Weber T."/>
        </authorList>
    </citation>
    <scope>NUCLEOTIDE SEQUENCE [LARGE SCALE GENOMIC DNA]</scope>
    <source>
        <strain evidence="8 9">NBC 01752</strain>
    </source>
</reference>
<evidence type="ECO:0000313" key="8">
    <source>
        <dbReference type="EMBL" id="WSD11950.1"/>
    </source>
</evidence>
<evidence type="ECO:0000256" key="4">
    <source>
        <dbReference type="ARBA" id="ARBA00022825"/>
    </source>
</evidence>
<proteinExistence type="inferred from homology"/>
<dbReference type="InterPro" id="IPR015500">
    <property type="entry name" value="Peptidase_S8_subtilisin-rel"/>
</dbReference>
<dbReference type="InterPro" id="IPR023828">
    <property type="entry name" value="Peptidase_S8_Ser-AS"/>
</dbReference>
<feature type="domain" description="Peptidase S8/S53" evidence="7">
    <location>
        <begin position="227"/>
        <end position="487"/>
    </location>
</feature>
<protein>
    <submittedName>
        <fullName evidence="8">S8 family serine peptidase</fullName>
    </submittedName>
</protein>
<dbReference type="PRINTS" id="PR00723">
    <property type="entry name" value="SUBTILISIN"/>
</dbReference>
<comment type="similarity">
    <text evidence="1 5 6">Belongs to the peptidase S8 family.</text>
</comment>
<dbReference type="InterPro" id="IPR036852">
    <property type="entry name" value="Peptidase_S8/S53_dom_sf"/>
</dbReference>
<dbReference type="Gene3D" id="2.60.40.650">
    <property type="match status" value="1"/>
</dbReference>
<keyword evidence="4 5" id="KW-0720">Serine protease</keyword>
<dbReference type="PROSITE" id="PS00137">
    <property type="entry name" value="SUBTILASE_HIS"/>
    <property type="match status" value="1"/>
</dbReference>
<feature type="active site" description="Charge relay system" evidence="5">
    <location>
        <position position="443"/>
    </location>
</feature>
<dbReference type="Pfam" id="PF00082">
    <property type="entry name" value="Peptidase_S8"/>
    <property type="match status" value="1"/>
</dbReference>